<name>A0A0V1LUQ5_9BILA</name>
<feature type="compositionally biased region" description="Polar residues" evidence="1">
    <location>
        <begin position="130"/>
        <end position="140"/>
    </location>
</feature>
<dbReference type="AlphaFoldDB" id="A0A0V1LUQ5"/>
<comment type="caution">
    <text evidence="2">The sequence shown here is derived from an EMBL/GenBank/DDBJ whole genome shotgun (WGS) entry which is preliminary data.</text>
</comment>
<evidence type="ECO:0000313" key="3">
    <source>
        <dbReference type="Proteomes" id="UP000054721"/>
    </source>
</evidence>
<dbReference type="STRING" id="6335.A0A0V1LUQ5"/>
<gene>
    <name evidence="2" type="ORF">T02_3948</name>
</gene>
<reference evidence="2 3" key="1">
    <citation type="submission" date="2015-05" db="EMBL/GenBank/DDBJ databases">
        <title>Evolution of Trichinella species and genotypes.</title>
        <authorList>
            <person name="Korhonen P.K."/>
            <person name="Edoardo P."/>
            <person name="Giuseppe L.R."/>
            <person name="Gasser R.B."/>
        </authorList>
    </citation>
    <scope>NUCLEOTIDE SEQUENCE [LARGE SCALE GENOMIC DNA]</scope>
    <source>
        <strain evidence="2">ISS10</strain>
    </source>
</reference>
<evidence type="ECO:0000313" key="2">
    <source>
        <dbReference type="EMBL" id="KRZ63095.1"/>
    </source>
</evidence>
<keyword evidence="3" id="KW-1185">Reference proteome</keyword>
<evidence type="ECO:0000256" key="1">
    <source>
        <dbReference type="SAM" id="MobiDB-lite"/>
    </source>
</evidence>
<protein>
    <submittedName>
        <fullName evidence="2">Uncharacterized protein</fullName>
    </submittedName>
</protein>
<accession>A0A0V1LUQ5</accession>
<proteinExistence type="predicted"/>
<dbReference type="EMBL" id="JYDW01000003">
    <property type="protein sequence ID" value="KRZ63095.1"/>
    <property type="molecule type" value="Genomic_DNA"/>
</dbReference>
<dbReference type="Proteomes" id="UP000054721">
    <property type="component" value="Unassembled WGS sequence"/>
</dbReference>
<organism evidence="2 3">
    <name type="scientific">Trichinella nativa</name>
    <dbReference type="NCBI Taxonomy" id="6335"/>
    <lineage>
        <taxon>Eukaryota</taxon>
        <taxon>Metazoa</taxon>
        <taxon>Ecdysozoa</taxon>
        <taxon>Nematoda</taxon>
        <taxon>Enoplea</taxon>
        <taxon>Dorylaimia</taxon>
        <taxon>Trichinellida</taxon>
        <taxon>Trichinellidae</taxon>
        <taxon>Trichinella</taxon>
    </lineage>
</organism>
<feature type="region of interest" description="Disordered" evidence="1">
    <location>
        <begin position="108"/>
        <end position="140"/>
    </location>
</feature>
<feature type="compositionally biased region" description="Basic and acidic residues" evidence="1">
    <location>
        <begin position="108"/>
        <end position="129"/>
    </location>
</feature>
<feature type="region of interest" description="Disordered" evidence="1">
    <location>
        <begin position="27"/>
        <end position="56"/>
    </location>
</feature>
<dbReference type="OrthoDB" id="10461891at2759"/>
<sequence length="279" mass="31816">MRAHYLPLFGEQWLLAQITPAVDYQATWRSGRGNGPAKRPTAQWGKRRSKDRTLAAHRQPRVVKIGASDSARSPRRASCHWRFALAIRCVADTGVLDIAMGSAAAERERNAAKARSNDRRRGFEKEQRLKPTTNSRTRRSTCAQRITPVFAYPYNVLLIAWQPSVREIVPENHLPTRFNKLEGPNPFWGYHVGHCYLYDREYARRPGYRSVEKLVGIPRYSKLVLVRRVQLVVSCGVIEPFTWPCPNTVKRIDAPLVRRIDDTLNALVRTVVQHTGPGV</sequence>